<dbReference type="PANTHER" id="PTHR19354">
    <property type="entry name" value="ZIPPER PUTATIVE TUMOR SUPPRESSOR 2 HOMOLOG-LIKE PROTEIN-RELATED"/>
    <property type="match status" value="1"/>
</dbReference>
<dbReference type="AlphaFoldDB" id="A0A851D9V6"/>
<feature type="compositionally biased region" description="Low complexity" evidence="5">
    <location>
        <begin position="180"/>
        <end position="192"/>
    </location>
</feature>
<evidence type="ECO:0000313" key="7">
    <source>
        <dbReference type="Proteomes" id="UP000660247"/>
    </source>
</evidence>
<comment type="subcellular location">
    <subcellularLocation>
        <location evidence="1">Cytoplasm</location>
    </subcellularLocation>
</comment>
<feature type="region of interest" description="Disordered" evidence="5">
    <location>
        <begin position="136"/>
        <end position="192"/>
    </location>
</feature>
<dbReference type="GO" id="GO:0048814">
    <property type="term" value="P:regulation of dendrite morphogenesis"/>
    <property type="evidence" value="ECO:0007669"/>
    <property type="project" value="TreeGrafter"/>
</dbReference>
<dbReference type="Gene3D" id="1.10.287.1490">
    <property type="match status" value="1"/>
</dbReference>
<evidence type="ECO:0000256" key="5">
    <source>
        <dbReference type="SAM" id="MobiDB-lite"/>
    </source>
</evidence>
<comment type="caution">
    <text evidence="6">The sequence shown here is derived from an EMBL/GenBank/DDBJ whole genome shotgun (WGS) entry which is preliminary data.</text>
</comment>
<organism evidence="6 7">
    <name type="scientific">Todus mexicanus</name>
    <name type="common">Puerto Rican tody</name>
    <dbReference type="NCBI Taxonomy" id="135184"/>
    <lineage>
        <taxon>Eukaryota</taxon>
        <taxon>Metazoa</taxon>
        <taxon>Chordata</taxon>
        <taxon>Craniata</taxon>
        <taxon>Vertebrata</taxon>
        <taxon>Euteleostomi</taxon>
        <taxon>Archelosauria</taxon>
        <taxon>Archosauria</taxon>
        <taxon>Dinosauria</taxon>
        <taxon>Saurischia</taxon>
        <taxon>Theropoda</taxon>
        <taxon>Coelurosauria</taxon>
        <taxon>Aves</taxon>
        <taxon>Neognathae</taxon>
        <taxon>Neoaves</taxon>
        <taxon>Telluraves</taxon>
        <taxon>Coraciimorphae</taxon>
        <taxon>Coraciiformes</taxon>
        <taxon>Todidae</taxon>
        <taxon>Todus</taxon>
    </lineage>
</organism>
<keyword evidence="3 4" id="KW-0175">Coiled coil</keyword>
<dbReference type="OrthoDB" id="10030037at2759"/>
<dbReference type="GO" id="GO:0048167">
    <property type="term" value="P:regulation of synaptic plasticity"/>
    <property type="evidence" value="ECO:0007669"/>
    <property type="project" value="TreeGrafter"/>
</dbReference>
<keyword evidence="7" id="KW-1185">Reference proteome</keyword>
<evidence type="ECO:0000256" key="2">
    <source>
        <dbReference type="ARBA" id="ARBA00022490"/>
    </source>
</evidence>
<feature type="compositionally biased region" description="Basic and acidic residues" evidence="5">
    <location>
        <begin position="155"/>
        <end position="164"/>
    </location>
</feature>
<gene>
    <name evidence="6" type="primary">N4bp3a_1</name>
    <name evidence="6" type="ORF">TODMEX_R06834</name>
</gene>
<feature type="non-terminal residue" evidence="6">
    <location>
        <position position="1"/>
    </location>
</feature>
<proteinExistence type="predicted"/>
<evidence type="ECO:0000313" key="6">
    <source>
        <dbReference type="EMBL" id="NWI64844.1"/>
    </source>
</evidence>
<dbReference type="Pfam" id="PF06818">
    <property type="entry name" value="Fez1"/>
    <property type="match status" value="1"/>
</dbReference>
<dbReference type="EMBL" id="WEIS01030862">
    <property type="protein sequence ID" value="NWI64844.1"/>
    <property type="molecule type" value="Genomic_DNA"/>
</dbReference>
<protein>
    <submittedName>
        <fullName evidence="6">N4B3A protein</fullName>
    </submittedName>
</protein>
<evidence type="ECO:0000256" key="1">
    <source>
        <dbReference type="ARBA" id="ARBA00004496"/>
    </source>
</evidence>
<dbReference type="PANTHER" id="PTHR19354:SF5">
    <property type="entry name" value="ZIPPER PUTATIVE TUMOR SUPPRESSOR 1-RELATED"/>
    <property type="match status" value="1"/>
</dbReference>
<dbReference type="InterPro" id="IPR045329">
    <property type="entry name" value="LZTS"/>
</dbReference>
<evidence type="ECO:0000256" key="4">
    <source>
        <dbReference type="SAM" id="Coils"/>
    </source>
</evidence>
<reference evidence="6" key="1">
    <citation type="submission" date="2019-10" db="EMBL/GenBank/DDBJ databases">
        <title>Bird 10,000 Genomes (B10K) Project - Family phase.</title>
        <authorList>
            <person name="Zhang G."/>
        </authorList>
    </citation>
    <scope>NUCLEOTIDE SEQUENCE</scope>
    <source>
        <strain evidence="6">B10K-DU-002-69</strain>
        <tissue evidence="6">Muscle</tissue>
    </source>
</reference>
<feature type="compositionally biased region" description="Polar residues" evidence="5">
    <location>
        <begin position="142"/>
        <end position="153"/>
    </location>
</feature>
<dbReference type="Proteomes" id="UP000660247">
    <property type="component" value="Unassembled WGS sequence"/>
</dbReference>
<keyword evidence="2" id="KW-0963">Cytoplasm</keyword>
<dbReference type="GO" id="GO:0005737">
    <property type="term" value="C:cytoplasm"/>
    <property type="evidence" value="ECO:0007669"/>
    <property type="project" value="UniProtKB-SubCell"/>
</dbReference>
<evidence type="ECO:0000256" key="3">
    <source>
        <dbReference type="ARBA" id="ARBA00023054"/>
    </source>
</evidence>
<sequence length="613" mass="69144">TSMGSVSSLISGHSFHSKHCRASQYKLRKSSHLKKLNRYSDGLLRFGFSQDSGHKSSSKSSKNEDFFYIKVSQKTHRADYTSLAGGELGSQAGTSGMDFGTPTPQKLMPFPTQLEVGAEKPAARPTAFKPVLPRSGAILHSSPENGGHLSQQLHPPDKAKEQELKPALCSGGLSDSGRNSMSSLPTHSTSSSYQLEPLITPMGPISRFGGSAHNILQCAIIQDSNMMSLKAMSFSDGGNKILNPGKAPHHHRAAAEKATCIRSPISTDESTIQELEQKLLEREGELQELQSSFEEKEISSCQVYEEKQRRCKEELEGLKQKCNSKLKQTSQKTQRTQQVLHLQVFQLQQEKKQLREELENLLKEQNLLETKLRSYEKEKTSFAPALEETQWEVCQKSGEISLLKQQLKESQTELNTKTTEILSLKAQLKEVRMKMEGLEMKTQDLEGSLRTKAMELEVCENELQRKKNESELLREKVNLLEQEIVELRTELAVLKEQLSEAREVARPCAGGDDALALQGEVERLRAELKAERDTNEQMTSSFQHERQTWKEEKEKVIHYQKQLQQSYLHMYKRNQNLEKMLHQLAAGEDGKEPIELDIPGADVPYEDIIATEI</sequence>
<feature type="non-terminal residue" evidence="6">
    <location>
        <position position="613"/>
    </location>
</feature>
<dbReference type="GO" id="GO:0043197">
    <property type="term" value="C:dendritic spine"/>
    <property type="evidence" value="ECO:0007669"/>
    <property type="project" value="TreeGrafter"/>
</dbReference>
<feature type="coiled-coil region" evidence="4">
    <location>
        <begin position="272"/>
        <end position="541"/>
    </location>
</feature>
<accession>A0A851D9V6</accession>
<name>A0A851D9V6_TODME</name>